<protein>
    <recommendedName>
        <fullName evidence="1">site-specific DNA-methyltransferase (adenine-specific)</fullName>
        <ecNumber evidence="1">2.1.1.72</ecNumber>
    </recommendedName>
</protein>
<feature type="domain" description="Type II methyltransferase M.TaqI-like" evidence="7">
    <location>
        <begin position="342"/>
        <end position="603"/>
    </location>
</feature>
<keyword evidence="2 8" id="KW-0489">Methyltransferase</keyword>
<comment type="caution">
    <text evidence="8">The sequence shown here is derived from an EMBL/GenBank/DDBJ whole genome shotgun (WGS) entry which is preliminary data.</text>
</comment>
<evidence type="ECO:0000313" key="8">
    <source>
        <dbReference type="EMBL" id="NVZ09785.1"/>
    </source>
</evidence>
<dbReference type="GO" id="GO:0006304">
    <property type="term" value="P:DNA modification"/>
    <property type="evidence" value="ECO:0007669"/>
    <property type="project" value="InterPro"/>
</dbReference>
<dbReference type="InterPro" id="IPR011639">
    <property type="entry name" value="MethylTrfase_TaqI-like_dom"/>
</dbReference>
<dbReference type="GO" id="GO:0009007">
    <property type="term" value="F:site-specific DNA-methyltransferase (adenine-specific) activity"/>
    <property type="evidence" value="ECO:0007669"/>
    <property type="project" value="UniProtKB-EC"/>
</dbReference>
<keyword evidence="3 8" id="KW-0808">Transferase</keyword>
<name>A0A850RAK5_9GAMM</name>
<dbReference type="SUPFAM" id="SSF53335">
    <property type="entry name" value="S-adenosyl-L-methionine-dependent methyltransferases"/>
    <property type="match status" value="1"/>
</dbReference>
<dbReference type="GO" id="GO:0032259">
    <property type="term" value="P:methylation"/>
    <property type="evidence" value="ECO:0007669"/>
    <property type="project" value="UniProtKB-KW"/>
</dbReference>
<dbReference type="GO" id="GO:0003676">
    <property type="term" value="F:nucleic acid binding"/>
    <property type="evidence" value="ECO:0007669"/>
    <property type="project" value="InterPro"/>
</dbReference>
<evidence type="ECO:0000256" key="5">
    <source>
        <dbReference type="ARBA" id="ARBA00047942"/>
    </source>
</evidence>
<comment type="catalytic activity">
    <reaction evidence="5">
        <text>a 2'-deoxyadenosine in DNA + S-adenosyl-L-methionine = an N(6)-methyl-2'-deoxyadenosine in DNA + S-adenosyl-L-homocysteine + H(+)</text>
        <dbReference type="Rhea" id="RHEA:15197"/>
        <dbReference type="Rhea" id="RHEA-COMP:12418"/>
        <dbReference type="Rhea" id="RHEA-COMP:12419"/>
        <dbReference type="ChEBI" id="CHEBI:15378"/>
        <dbReference type="ChEBI" id="CHEBI:57856"/>
        <dbReference type="ChEBI" id="CHEBI:59789"/>
        <dbReference type="ChEBI" id="CHEBI:90615"/>
        <dbReference type="ChEBI" id="CHEBI:90616"/>
        <dbReference type="EC" id="2.1.1.72"/>
    </reaction>
</comment>
<dbReference type="EMBL" id="JABZEO010000006">
    <property type="protein sequence ID" value="NVZ09785.1"/>
    <property type="molecule type" value="Genomic_DNA"/>
</dbReference>
<accession>A0A850RAK5</accession>
<evidence type="ECO:0000256" key="2">
    <source>
        <dbReference type="ARBA" id="ARBA00022603"/>
    </source>
</evidence>
<gene>
    <name evidence="8" type="primary">pglX</name>
    <name evidence="8" type="ORF">HW932_10985</name>
</gene>
<feature type="coiled-coil region" evidence="6">
    <location>
        <begin position="929"/>
        <end position="956"/>
    </location>
</feature>
<evidence type="ECO:0000256" key="6">
    <source>
        <dbReference type="SAM" id="Coils"/>
    </source>
</evidence>
<dbReference type="NCBIfam" id="NF033452">
    <property type="entry name" value="BREX_1_MTaseX"/>
    <property type="match status" value="1"/>
</dbReference>
<dbReference type="PANTHER" id="PTHR33841">
    <property type="entry name" value="DNA METHYLTRANSFERASE YEEA-RELATED"/>
    <property type="match status" value="1"/>
</dbReference>
<feature type="coiled-coil region" evidence="6">
    <location>
        <begin position="1186"/>
        <end position="1216"/>
    </location>
</feature>
<organism evidence="8 9">
    <name type="scientific">Allochromatium humboldtianum</name>
    <dbReference type="NCBI Taxonomy" id="504901"/>
    <lineage>
        <taxon>Bacteria</taxon>
        <taxon>Pseudomonadati</taxon>
        <taxon>Pseudomonadota</taxon>
        <taxon>Gammaproteobacteria</taxon>
        <taxon>Chromatiales</taxon>
        <taxon>Chromatiaceae</taxon>
        <taxon>Allochromatium</taxon>
    </lineage>
</organism>
<dbReference type="PANTHER" id="PTHR33841:SF1">
    <property type="entry name" value="DNA METHYLTRANSFERASE A"/>
    <property type="match status" value="1"/>
</dbReference>
<dbReference type="InterPro" id="IPR047939">
    <property type="entry name" value="BREX_1_PglX"/>
</dbReference>
<keyword evidence="9" id="KW-1185">Reference proteome</keyword>
<reference evidence="8 9" key="1">
    <citation type="submission" date="2020-06" db="EMBL/GenBank/DDBJ databases">
        <title>Whole-genome sequence of Allochromatium humboldtianum DSM 21881, type strain.</title>
        <authorList>
            <person name="Kyndt J.A."/>
            <person name="Meyer T.E."/>
        </authorList>
    </citation>
    <scope>NUCLEOTIDE SEQUENCE [LARGE SCALE GENOMIC DNA]</scope>
    <source>
        <strain evidence="8 9">DSM 21881</strain>
    </source>
</reference>
<dbReference type="AlphaFoldDB" id="A0A850RAK5"/>
<dbReference type="InterPro" id="IPR002052">
    <property type="entry name" value="DNA_methylase_N6_adenine_CS"/>
</dbReference>
<evidence type="ECO:0000256" key="4">
    <source>
        <dbReference type="ARBA" id="ARBA00022691"/>
    </source>
</evidence>
<keyword evidence="4" id="KW-0949">S-adenosyl-L-methionine</keyword>
<dbReference type="EC" id="2.1.1.72" evidence="1"/>
<evidence type="ECO:0000256" key="1">
    <source>
        <dbReference type="ARBA" id="ARBA00011900"/>
    </source>
</evidence>
<dbReference type="Proteomes" id="UP000592294">
    <property type="component" value="Unassembled WGS sequence"/>
</dbReference>
<dbReference type="RefSeq" id="WP_176976535.1">
    <property type="nucleotide sequence ID" value="NZ_JABZEO010000006.1"/>
</dbReference>
<dbReference type="Gene3D" id="3.40.50.150">
    <property type="entry name" value="Vaccinia Virus protein VP39"/>
    <property type="match status" value="1"/>
</dbReference>
<evidence type="ECO:0000313" key="9">
    <source>
        <dbReference type="Proteomes" id="UP000592294"/>
    </source>
</evidence>
<keyword evidence="6" id="KW-0175">Coiled coil</keyword>
<evidence type="ECO:0000256" key="3">
    <source>
        <dbReference type="ARBA" id="ARBA00022679"/>
    </source>
</evidence>
<dbReference type="InterPro" id="IPR050953">
    <property type="entry name" value="N4_N6_ade-DNA_methylase"/>
</dbReference>
<dbReference type="PRINTS" id="PR00507">
    <property type="entry name" value="N12N6MTFRASE"/>
</dbReference>
<dbReference type="PROSITE" id="PS00092">
    <property type="entry name" value="N6_MTASE"/>
    <property type="match status" value="1"/>
</dbReference>
<dbReference type="InterPro" id="IPR029063">
    <property type="entry name" value="SAM-dependent_MTases_sf"/>
</dbReference>
<evidence type="ECO:0000259" key="7">
    <source>
        <dbReference type="Pfam" id="PF07669"/>
    </source>
</evidence>
<dbReference type="Pfam" id="PF07669">
    <property type="entry name" value="Eco57I"/>
    <property type="match status" value="1"/>
</dbReference>
<proteinExistence type="predicted"/>
<sequence>MQTAKLKTYAPKARRDFIAAVMRRAATFGLTAQGVAPQREEGQLIFIDGRAYPRGIGVQRQKLAARIERQGFQAVMESAAYTWFNRFIAIRFMELHGYLEHSFRVLSHPAGGGLPEILEQAQHVELPGLDRARVLDLKLDGTRDEELYRDLLLAQCRALHRAMPFLFEPIDDETELLLPDNLLQTDSLIRELVTAIPEEDWQEVEIIGWLYQFYISEKKDQVIGKVVRSEDIPAATQLFTPNWIVQYMVQNSLGAQWLATYPDSALKGQMAYYIEPAEQTAEVKAQIAAITPESLNPEELTLIDPACGSGHILVEAYELFKAIYLERGYRLREIPQLILERNLYGLDIDERAAQLAGFALMMKARADDRRLFERRVTLDVMALQESKGLEADELAQILGAVGGLDATGEGRRAPLLGVAGDDLFPDTLPQLSLGEVETGRASSEAEALRATLAVLIETFAEAKTFGSLIQVPEALAEKLPELRRRCEVESQDLFVVEALRRLRPLVQQAELLAKRYDAVVTNPPYMGNKGMNAQLKKFMKQKFPGSNSDLFAASATRFLQFSKLSGFVGLMTPFTLMFLKSYSYLREIILGSYTLRSLIQPEYHSFFDSAFVPICTFVVKACRTNSYEASFIRLSDFYGAELQSVKAIEAIRNPACGWYYCTKTTAFEKLPGLPFVYWISEKILKLFSSNKLLGDVCESQAGICTTDNNRFLRFWHEVAYDSVMWNATDSEAAQASGRRWFPHNKGGGFRKWWGNHDYIVDWEDNGSRIKALVINKYDYLNGDPNFVVHDYGNYFKPFASWSEITSDIISFRLFPLGFTSNYKGMCVFQAGDTTLEQIVALCNSRLTAVLCEALNPTLSFGIGNFRSLPAALVEHKIVAPIVSQLVSIARLDWDLLEVSWKFQSVHILTSSSGFHPNIKSSYTAWITQNRTTIAEMKRLEEENNRLFIDAYGLQDELTPEVPIDQITLTVNPAYRYGKKLTNDEWSVEHGFPEELETRFREDTMRELVSYAIGCMMGRYSLDEPGLIYAHAGNQGFDPNRYRTFSADADGILPITELDWFDNDAAHRLVEFIAVAWDRAHLEDNLSFLAANLSPKKDETSRDTLRRYLSDGFFKHHLQTYKRRPIYWCFSSGKLKAFQCLVYLHRYHEGTLARLRMEYVVPLQSKLTARIDRLADDIAAAATSAQTKRLQKERDLLTRQLDELRQYDEKLRHAADQRIRLDLDDGVKVNYGKFGDLLAEVKTVTGQTSD</sequence>